<evidence type="ECO:0000256" key="11">
    <source>
        <dbReference type="ARBA" id="ARBA00029504"/>
    </source>
</evidence>
<dbReference type="Pfam" id="PF04851">
    <property type="entry name" value="ResIII"/>
    <property type="match status" value="1"/>
</dbReference>
<dbReference type="PROSITE" id="PS51192">
    <property type="entry name" value="HELICASE_ATP_BIND_1"/>
    <property type="match status" value="1"/>
</dbReference>
<comment type="subunit">
    <text evidence="10 12 13">Forms a heterotetramer with UvrA during the search for lesions. Interacts with UvrC in an incision complex.</text>
</comment>
<keyword evidence="6 12" id="KW-0228">DNA excision</keyword>
<dbReference type="InterPro" id="IPR027417">
    <property type="entry name" value="P-loop_NTPase"/>
</dbReference>
<dbReference type="Pfam" id="PF12344">
    <property type="entry name" value="UvrB"/>
    <property type="match status" value="1"/>
</dbReference>
<dbReference type="GO" id="GO:0016887">
    <property type="term" value="F:ATP hydrolysis activity"/>
    <property type="evidence" value="ECO:0007669"/>
    <property type="project" value="InterPro"/>
</dbReference>
<comment type="subcellular location">
    <subcellularLocation>
        <location evidence="1 12 13">Cytoplasm</location>
    </subcellularLocation>
</comment>
<dbReference type="GO" id="GO:0006289">
    <property type="term" value="P:nucleotide-excision repair"/>
    <property type="evidence" value="ECO:0007669"/>
    <property type="project" value="UniProtKB-UniRule"/>
</dbReference>
<dbReference type="InterPro" id="IPR004807">
    <property type="entry name" value="UvrB"/>
</dbReference>
<dbReference type="Pfam" id="PF00271">
    <property type="entry name" value="Helicase_C"/>
    <property type="match status" value="1"/>
</dbReference>
<dbReference type="CDD" id="cd17916">
    <property type="entry name" value="DEXHc_UvrB"/>
    <property type="match status" value="1"/>
</dbReference>
<keyword evidence="14" id="KW-0175">Coiled coil</keyword>
<dbReference type="RefSeq" id="WP_000400990.1">
    <property type="nucleotide sequence ID" value="NZ_NFDQ01000082.1"/>
</dbReference>
<evidence type="ECO:0000256" key="6">
    <source>
        <dbReference type="ARBA" id="ARBA00022769"/>
    </source>
</evidence>
<name>A0A243CLL2_BACTU</name>
<evidence type="ECO:0000256" key="5">
    <source>
        <dbReference type="ARBA" id="ARBA00022763"/>
    </source>
</evidence>
<evidence type="ECO:0000256" key="7">
    <source>
        <dbReference type="ARBA" id="ARBA00022840"/>
    </source>
</evidence>
<feature type="coiled-coil region" evidence="14">
    <location>
        <begin position="618"/>
        <end position="645"/>
    </location>
</feature>
<keyword evidence="9 12" id="KW-0234">DNA repair</keyword>
<dbReference type="GO" id="GO:0009432">
    <property type="term" value="P:SOS response"/>
    <property type="evidence" value="ECO:0007669"/>
    <property type="project" value="UniProtKB-UniRule"/>
</dbReference>
<evidence type="ECO:0000259" key="17">
    <source>
        <dbReference type="PROSITE" id="PS51194"/>
    </source>
</evidence>
<feature type="binding site" evidence="12">
    <location>
        <begin position="39"/>
        <end position="46"/>
    </location>
    <ligand>
        <name>ATP</name>
        <dbReference type="ChEBI" id="CHEBI:30616"/>
    </ligand>
</feature>
<dbReference type="GO" id="GO:0005524">
    <property type="term" value="F:ATP binding"/>
    <property type="evidence" value="ECO:0007669"/>
    <property type="project" value="UniProtKB-UniRule"/>
</dbReference>
<evidence type="ECO:0000313" key="18">
    <source>
        <dbReference type="EMBL" id="OTY66398.1"/>
    </source>
</evidence>
<dbReference type="Pfam" id="PF17757">
    <property type="entry name" value="UvrB_inter"/>
    <property type="match status" value="1"/>
</dbReference>
<keyword evidence="8 12" id="KW-0267">Excision nuclease</keyword>
<dbReference type="NCBIfam" id="NF003673">
    <property type="entry name" value="PRK05298.1"/>
    <property type="match status" value="1"/>
</dbReference>
<evidence type="ECO:0000313" key="19">
    <source>
        <dbReference type="Proteomes" id="UP000194911"/>
    </source>
</evidence>
<proteinExistence type="inferred from homology"/>
<evidence type="ECO:0000259" key="16">
    <source>
        <dbReference type="PROSITE" id="PS51192"/>
    </source>
</evidence>
<keyword evidence="4 12" id="KW-0547">Nucleotide-binding</keyword>
<comment type="caution">
    <text evidence="18">The sequence shown here is derived from an EMBL/GenBank/DDBJ whole genome shotgun (WGS) entry which is preliminary data.</text>
</comment>
<dbReference type="InterPro" id="IPR036876">
    <property type="entry name" value="UVR_dom_sf"/>
</dbReference>
<evidence type="ECO:0000259" key="15">
    <source>
        <dbReference type="PROSITE" id="PS50151"/>
    </source>
</evidence>
<dbReference type="InterPro" id="IPR024759">
    <property type="entry name" value="UvrB_YAD/RRR_dom"/>
</dbReference>
<dbReference type="PANTHER" id="PTHR24029">
    <property type="entry name" value="UVRABC SYSTEM PROTEIN B"/>
    <property type="match status" value="1"/>
</dbReference>
<evidence type="ECO:0000256" key="10">
    <source>
        <dbReference type="ARBA" id="ARBA00026033"/>
    </source>
</evidence>
<keyword evidence="3 12" id="KW-0963">Cytoplasm</keyword>
<dbReference type="SUPFAM" id="SSF46600">
    <property type="entry name" value="C-terminal UvrC-binding domain of UvrB"/>
    <property type="match status" value="1"/>
</dbReference>
<dbReference type="Gene3D" id="4.10.860.10">
    <property type="entry name" value="UVR domain"/>
    <property type="match status" value="1"/>
</dbReference>
<keyword evidence="12 13" id="KW-0742">SOS response</keyword>
<feature type="coiled-coil region" evidence="14">
    <location>
        <begin position="253"/>
        <end position="284"/>
    </location>
</feature>
<reference evidence="18 19" key="1">
    <citation type="submission" date="2016-10" db="EMBL/GenBank/DDBJ databases">
        <title>Comparative genomics of Bacillus thuringiensis reveals a path to pathogens against multiple invertebrate hosts.</title>
        <authorList>
            <person name="Zheng J."/>
            <person name="Gao Q."/>
            <person name="Liu H."/>
            <person name="Peng D."/>
            <person name="Ruan L."/>
            <person name="Sun M."/>
        </authorList>
    </citation>
    <scope>NUCLEOTIDE SEQUENCE [LARGE SCALE GENOMIC DNA]</scope>
    <source>
        <strain evidence="18">BGSC 4CE1</strain>
    </source>
</reference>
<evidence type="ECO:0000256" key="12">
    <source>
        <dbReference type="HAMAP-Rule" id="MF_00204"/>
    </source>
</evidence>
<organism evidence="18 19">
    <name type="scientific">Bacillus thuringiensis serovar vazensis</name>
    <dbReference type="NCBI Taxonomy" id="180867"/>
    <lineage>
        <taxon>Bacteria</taxon>
        <taxon>Bacillati</taxon>
        <taxon>Bacillota</taxon>
        <taxon>Bacilli</taxon>
        <taxon>Bacillales</taxon>
        <taxon>Bacillaceae</taxon>
        <taxon>Bacillus</taxon>
        <taxon>Bacillus cereus group</taxon>
    </lineage>
</organism>
<dbReference type="HAMAP" id="MF_00204">
    <property type="entry name" value="UvrB"/>
    <property type="match status" value="1"/>
</dbReference>
<dbReference type="InterPro" id="IPR014001">
    <property type="entry name" value="Helicase_ATP-bd"/>
</dbReference>
<keyword evidence="5 12" id="KW-0227">DNA damage</keyword>
<dbReference type="SMART" id="SM00487">
    <property type="entry name" value="DEXDc"/>
    <property type="match status" value="1"/>
</dbReference>
<dbReference type="PROSITE" id="PS50151">
    <property type="entry name" value="UVR"/>
    <property type="match status" value="1"/>
</dbReference>
<evidence type="ECO:0000256" key="9">
    <source>
        <dbReference type="ARBA" id="ARBA00023204"/>
    </source>
</evidence>
<protein>
    <recommendedName>
        <fullName evidence="11 12">UvrABC system protein B</fullName>
        <shortName evidence="12">Protein UvrB</shortName>
    </recommendedName>
    <alternativeName>
        <fullName evidence="12">Excinuclease ABC subunit B</fullName>
    </alternativeName>
</protein>
<evidence type="ECO:0000256" key="8">
    <source>
        <dbReference type="ARBA" id="ARBA00022881"/>
    </source>
</evidence>
<dbReference type="EMBL" id="NFDQ01000082">
    <property type="protein sequence ID" value="OTY66398.1"/>
    <property type="molecule type" value="Genomic_DNA"/>
</dbReference>
<feature type="domain" description="Helicase ATP-binding" evidence="16">
    <location>
        <begin position="26"/>
        <end position="160"/>
    </location>
</feature>
<keyword evidence="7 12" id="KW-0067">ATP-binding</keyword>
<dbReference type="Gene3D" id="6.10.140.240">
    <property type="match status" value="1"/>
</dbReference>
<comment type="domain">
    <text evidence="12">The beta-hairpin motif is involved in DNA binding.</text>
</comment>
<dbReference type="PANTHER" id="PTHR24029:SF0">
    <property type="entry name" value="UVRABC SYSTEM PROTEIN B"/>
    <property type="match status" value="1"/>
</dbReference>
<sequence>MEHQFEIISAYSPQGDQPVAIEKLVEGINSGKKKQVLLGATGTGKTFTISNVIKEVQKPTLVMAHNKTLAGQLYSELKDFFPNNAVEYFVSYYDYYQPEAYVPQTDTFIEKDAQINDEIDKLRHSATSALFERDDVIIVASVSCIYGLGSPEEYRELVVSLRVGMEKDRNQLLRELVDVQYGRNDIDFKRGTFRVRGDVVEIFPASLDEHCIRIEFFGDEIDRIREVNALTGEVLAERDHVAIFPASHFVTREEKMKVAIENIEKELEERLKELNDNGKLLEAQRIEQRTRYDLEMMREMGFCSGIENYSRHLTLRPAGATPYTLLDYFPEDFLIVMDESHVSVPQVRAMYNGDQARKQVLVDHGFRLPSALDNRPLTFDEFEEKTNQVIYVSATPGPYELEQSPEVIEQIIRPTGLLDPPIDIRPIEGQIDDLLGEIQDRIAKNERVLITTLTKKMSEDLTDYLKDVGIKVNYLHSEVKTLERIEIIRDLRLGKFDVLVGINLLREGLDIPEVSLVAILDADKEGFLRSERSLIQTIGRAARNENGRVIMYADRITRSMGIAIEETKRRRSIQEAYNEEHGITPKTIQKGVRDVIRATTAAEEPETYEATPAKKMTKKEREKTIAKMEAEMKEAAKALDFERAAELRDLLLELKAEG</sequence>
<dbReference type="InterPro" id="IPR006935">
    <property type="entry name" value="Helicase/UvrB_N"/>
</dbReference>
<dbReference type="NCBIfam" id="TIGR00631">
    <property type="entry name" value="uvrb"/>
    <property type="match status" value="1"/>
</dbReference>
<dbReference type="InterPro" id="IPR041471">
    <property type="entry name" value="UvrB_inter"/>
</dbReference>
<accession>A0A243CLL2</accession>
<dbReference type="PROSITE" id="PS51194">
    <property type="entry name" value="HELICASE_CTER"/>
    <property type="match status" value="1"/>
</dbReference>
<dbReference type="SUPFAM" id="SSF52540">
    <property type="entry name" value="P-loop containing nucleoside triphosphate hydrolases"/>
    <property type="match status" value="2"/>
</dbReference>
<dbReference type="InterPro" id="IPR001650">
    <property type="entry name" value="Helicase_C-like"/>
</dbReference>
<evidence type="ECO:0000256" key="14">
    <source>
        <dbReference type="SAM" id="Coils"/>
    </source>
</evidence>
<evidence type="ECO:0000256" key="13">
    <source>
        <dbReference type="RuleBase" id="RU003587"/>
    </source>
</evidence>
<evidence type="ECO:0000256" key="1">
    <source>
        <dbReference type="ARBA" id="ARBA00004496"/>
    </source>
</evidence>
<dbReference type="GO" id="GO:0009380">
    <property type="term" value="C:excinuclease repair complex"/>
    <property type="evidence" value="ECO:0007669"/>
    <property type="project" value="InterPro"/>
</dbReference>
<comment type="similarity">
    <text evidence="2 12 13">Belongs to the UvrB family.</text>
</comment>
<dbReference type="GO" id="GO:0009381">
    <property type="term" value="F:excinuclease ABC activity"/>
    <property type="evidence" value="ECO:0007669"/>
    <property type="project" value="UniProtKB-UniRule"/>
</dbReference>
<evidence type="ECO:0000256" key="4">
    <source>
        <dbReference type="ARBA" id="ARBA00022741"/>
    </source>
</evidence>
<dbReference type="GO" id="GO:0003677">
    <property type="term" value="F:DNA binding"/>
    <property type="evidence" value="ECO:0007669"/>
    <property type="project" value="UniProtKB-UniRule"/>
</dbReference>
<dbReference type="GO" id="GO:0005737">
    <property type="term" value="C:cytoplasm"/>
    <property type="evidence" value="ECO:0007669"/>
    <property type="project" value="UniProtKB-SubCell"/>
</dbReference>
<dbReference type="AlphaFoldDB" id="A0A243CLL2"/>
<dbReference type="Gene3D" id="3.40.50.300">
    <property type="entry name" value="P-loop containing nucleotide triphosphate hydrolases"/>
    <property type="match status" value="3"/>
</dbReference>
<comment type="function">
    <text evidence="12">The UvrABC repair system catalyzes the recognition and processing of DNA lesions. A damage recognition complex composed of 2 UvrA and 2 UvrB subunits scans DNA for abnormalities. Upon binding of the UvrA(2)B(2) complex to a putative damaged site, the DNA wraps around one UvrB monomer. DNA wrap is dependent on ATP binding by UvrB and probably causes local melting of the DNA helix, facilitating insertion of UvrB beta-hairpin between the DNA strands. Then UvrB probes one DNA strand for the presence of a lesion. If a lesion is found the UvrA subunits dissociate and the UvrB-DNA preincision complex is formed. This complex is subsequently bound by UvrC and the second UvrB is released. If no lesion is found, the DNA wraps around the other UvrB subunit that will check the other stand for damage.</text>
</comment>
<evidence type="ECO:0000256" key="3">
    <source>
        <dbReference type="ARBA" id="ARBA00022490"/>
    </source>
</evidence>
<evidence type="ECO:0000256" key="2">
    <source>
        <dbReference type="ARBA" id="ARBA00008533"/>
    </source>
</evidence>
<dbReference type="Proteomes" id="UP000194911">
    <property type="component" value="Unassembled WGS sequence"/>
</dbReference>
<gene>
    <name evidence="12" type="primary">uvrB</name>
    <name evidence="18" type="ORF">BK749_32505</name>
</gene>
<dbReference type="InterPro" id="IPR001943">
    <property type="entry name" value="UVR_dom"/>
</dbReference>
<feature type="short sequence motif" description="Beta-hairpin" evidence="12">
    <location>
        <begin position="92"/>
        <end position="115"/>
    </location>
</feature>
<dbReference type="CDD" id="cd18790">
    <property type="entry name" value="SF2_C_UvrB"/>
    <property type="match status" value="1"/>
</dbReference>
<dbReference type="Pfam" id="PF02151">
    <property type="entry name" value="UVR"/>
    <property type="match status" value="1"/>
</dbReference>
<feature type="domain" description="UVR" evidence="15">
    <location>
        <begin position="622"/>
        <end position="657"/>
    </location>
</feature>
<feature type="domain" description="Helicase C-terminal" evidence="17">
    <location>
        <begin position="430"/>
        <end position="596"/>
    </location>
</feature>
<dbReference type="SMART" id="SM00490">
    <property type="entry name" value="HELICc"/>
    <property type="match status" value="1"/>
</dbReference>